<feature type="transmembrane region" description="Helical" evidence="2">
    <location>
        <begin position="245"/>
        <end position="268"/>
    </location>
</feature>
<protein>
    <recommendedName>
        <fullName evidence="3">DUF7719 domain-containing protein</fullName>
    </recommendedName>
</protein>
<dbReference type="RefSeq" id="XP_002584296.1">
    <property type="nucleotide sequence ID" value="XM_002584250.1"/>
</dbReference>
<dbReference type="PANTHER" id="PTHR37846">
    <property type="entry name" value="YALI0B21296P"/>
    <property type="match status" value="1"/>
</dbReference>
<dbReference type="Pfam" id="PF24841">
    <property type="entry name" value="DUF7719"/>
    <property type="match status" value="1"/>
</dbReference>
<dbReference type="eggNOG" id="ENOG502S6U5">
    <property type="taxonomic scope" value="Eukaryota"/>
</dbReference>
<keyword evidence="2" id="KW-1133">Transmembrane helix</keyword>
<dbReference type="Proteomes" id="UP000002058">
    <property type="component" value="Unassembled WGS sequence"/>
</dbReference>
<evidence type="ECO:0000259" key="3">
    <source>
        <dbReference type="Pfam" id="PF24841"/>
    </source>
</evidence>
<dbReference type="OrthoDB" id="5597489at2759"/>
<keyword evidence="2" id="KW-0812">Transmembrane</keyword>
<evidence type="ECO:0000313" key="4">
    <source>
        <dbReference type="EMBL" id="EEP80143.1"/>
    </source>
</evidence>
<reference evidence="5" key="1">
    <citation type="journal article" date="2009" name="Genome Res.">
        <title>Comparative genomic analyses of the human fungal pathogens Coccidioides and their relatives.</title>
        <authorList>
            <person name="Sharpton T.J."/>
            <person name="Stajich J.E."/>
            <person name="Rounsley S.D."/>
            <person name="Gardner M.J."/>
            <person name="Wortman J.R."/>
            <person name="Jordar V.S."/>
            <person name="Maiti R."/>
            <person name="Kodira C.D."/>
            <person name="Neafsey D.E."/>
            <person name="Zeng Q."/>
            <person name="Hung C.-Y."/>
            <person name="McMahan C."/>
            <person name="Muszewska A."/>
            <person name="Grynberg M."/>
            <person name="Mandel M.A."/>
            <person name="Kellner E.M."/>
            <person name="Barker B.M."/>
            <person name="Galgiani J.N."/>
            <person name="Orbach M.J."/>
            <person name="Kirkland T.N."/>
            <person name="Cole G.T."/>
            <person name="Henn M.R."/>
            <person name="Birren B.W."/>
            <person name="Taylor J.W."/>
        </authorList>
    </citation>
    <scope>NUCLEOTIDE SEQUENCE [LARGE SCALE GENOMIC DNA]</scope>
    <source>
        <strain evidence="5">UAMH 1704</strain>
    </source>
</reference>
<dbReference type="InterPro" id="IPR056136">
    <property type="entry name" value="DUF7719"/>
</dbReference>
<dbReference type="HOGENOM" id="CLU_074873_0_0_1"/>
<name>C4JR96_UNCRE</name>
<keyword evidence="5" id="KW-1185">Reference proteome</keyword>
<dbReference type="PANTHER" id="PTHR37846:SF1">
    <property type="entry name" value="DEACETYLASE-LIKE PROTEIN"/>
    <property type="match status" value="1"/>
</dbReference>
<feature type="compositionally biased region" description="Polar residues" evidence="1">
    <location>
        <begin position="83"/>
        <end position="92"/>
    </location>
</feature>
<dbReference type="GeneID" id="8438039"/>
<feature type="transmembrane region" description="Helical" evidence="2">
    <location>
        <begin position="205"/>
        <end position="225"/>
    </location>
</feature>
<evidence type="ECO:0000313" key="5">
    <source>
        <dbReference type="Proteomes" id="UP000002058"/>
    </source>
</evidence>
<evidence type="ECO:0000256" key="2">
    <source>
        <dbReference type="SAM" id="Phobius"/>
    </source>
</evidence>
<gene>
    <name evidence="4" type="ORF">UREG_04985</name>
</gene>
<dbReference type="InParanoid" id="C4JR96"/>
<dbReference type="KEGG" id="ure:UREG_04985"/>
<sequence length="278" mass="29805">MAPRNRRERRAAAATGSSADSFDPDSIPMARPPTSQFASQKNARTLLEIAAERRAATGKAETEFIHVSPSGQIVGVEKLTDLSGSAGTSAPASESDHDDEAPEDDAVIPPLADSIFLSLPLSALHFTLSFLAAHQYAEEIPLQKLIRNSLFVAFPVLTFLIHFAHGHLVSIRLPNFLDKGPVTGDEIPGSQAATRLFSLKSLFPLTTRNIIFCVMAVASGMHLIATANEGSYYAVMKKTPSIGTLWVWCVLEISLGPAILGLLIPVIWSVGIKGHSII</sequence>
<feature type="transmembrane region" description="Helical" evidence="2">
    <location>
        <begin position="149"/>
        <end position="169"/>
    </location>
</feature>
<feature type="region of interest" description="Disordered" evidence="1">
    <location>
        <begin position="1"/>
        <end position="41"/>
    </location>
</feature>
<keyword evidence="2" id="KW-0472">Membrane</keyword>
<feature type="domain" description="DUF7719" evidence="3">
    <location>
        <begin position="208"/>
        <end position="277"/>
    </location>
</feature>
<dbReference type="AlphaFoldDB" id="C4JR96"/>
<accession>C4JR96</accession>
<organism evidence="4 5">
    <name type="scientific">Uncinocarpus reesii (strain UAMH 1704)</name>
    <dbReference type="NCBI Taxonomy" id="336963"/>
    <lineage>
        <taxon>Eukaryota</taxon>
        <taxon>Fungi</taxon>
        <taxon>Dikarya</taxon>
        <taxon>Ascomycota</taxon>
        <taxon>Pezizomycotina</taxon>
        <taxon>Eurotiomycetes</taxon>
        <taxon>Eurotiomycetidae</taxon>
        <taxon>Onygenales</taxon>
        <taxon>Onygenaceae</taxon>
        <taxon>Uncinocarpus</taxon>
    </lineage>
</organism>
<proteinExistence type="predicted"/>
<dbReference type="OMA" id="VGTIWIW"/>
<evidence type="ECO:0000256" key="1">
    <source>
        <dbReference type="SAM" id="MobiDB-lite"/>
    </source>
</evidence>
<feature type="region of interest" description="Disordered" evidence="1">
    <location>
        <begin position="83"/>
        <end position="104"/>
    </location>
</feature>
<dbReference type="EMBL" id="CH476617">
    <property type="protein sequence ID" value="EEP80143.1"/>
    <property type="molecule type" value="Genomic_DNA"/>
</dbReference>
<dbReference type="VEuPathDB" id="FungiDB:UREG_04985"/>